<dbReference type="EnsemblPlants" id="EMT23033">
    <property type="protein sequence ID" value="EMT23033"/>
    <property type="gene ID" value="F775_17418"/>
</dbReference>
<feature type="chain" id="PRO_5014583491" evidence="3">
    <location>
        <begin position="20"/>
        <end position="252"/>
    </location>
</feature>
<evidence type="ECO:0000313" key="4">
    <source>
        <dbReference type="EnsemblPlants" id="EMT23033"/>
    </source>
</evidence>
<reference evidence="4" key="1">
    <citation type="submission" date="2015-06" db="UniProtKB">
        <authorList>
            <consortium name="EnsemblPlants"/>
        </authorList>
    </citation>
    <scope>IDENTIFICATION</scope>
</reference>
<dbReference type="PANTHER" id="PTHR31170:SF25">
    <property type="entry name" value="BNAA09G04570D PROTEIN"/>
    <property type="match status" value="1"/>
</dbReference>
<evidence type="ECO:0000256" key="1">
    <source>
        <dbReference type="SAM" id="MobiDB-lite"/>
    </source>
</evidence>
<dbReference type="AlphaFoldDB" id="M8BMH7"/>
<name>M8BMH7_AEGTA</name>
<dbReference type="PANTHER" id="PTHR31170">
    <property type="entry name" value="BNAC04G53230D PROTEIN"/>
    <property type="match status" value="1"/>
</dbReference>
<keyword evidence="2" id="KW-0472">Membrane</keyword>
<feature type="transmembrane region" description="Helical" evidence="2">
    <location>
        <begin position="227"/>
        <end position="249"/>
    </location>
</feature>
<proteinExistence type="predicted"/>
<evidence type="ECO:0000256" key="3">
    <source>
        <dbReference type="SAM" id="SignalP"/>
    </source>
</evidence>
<dbReference type="ExpressionAtlas" id="M8BMH7">
    <property type="expression patterns" value="baseline"/>
</dbReference>
<evidence type="ECO:0000256" key="2">
    <source>
        <dbReference type="SAM" id="Phobius"/>
    </source>
</evidence>
<protein>
    <submittedName>
        <fullName evidence="4">Uncharacterized protein</fullName>
    </submittedName>
</protein>
<keyword evidence="2" id="KW-1133">Transmembrane helix</keyword>
<accession>M8BMH7</accession>
<keyword evidence="3" id="KW-0732">Signal</keyword>
<feature type="region of interest" description="Disordered" evidence="1">
    <location>
        <begin position="44"/>
        <end position="63"/>
    </location>
</feature>
<sequence length="252" mass="28145">MKHAHLLELLYHLVVPAVPMLTDTENAHTTLPLGEIEVHISVPEEQQPGGGSQGQEEKPCTSTDSEHVMMQLFEFIALKLKDGRLGKEITIPPVFELVSSGVKFAPTNGNMSSASTIAFDRKTATLYLPAVTLDGNTEVVLQNLIAFESSPHQARWCSPAGRIVLNHMKKRDSEGANLCNGMSRSVQHSKVPTMDKVIEDVNRYYDGRWRVKTKRFMHKYVLSSWKILTFLAAISILLLTTLQVFSSIYTCF</sequence>
<dbReference type="Pfam" id="PF03140">
    <property type="entry name" value="DUF247"/>
    <property type="match status" value="2"/>
</dbReference>
<organism evidence="4">
    <name type="scientific">Aegilops tauschii</name>
    <name type="common">Tausch's goatgrass</name>
    <name type="synonym">Aegilops squarrosa</name>
    <dbReference type="NCBI Taxonomy" id="37682"/>
    <lineage>
        <taxon>Eukaryota</taxon>
        <taxon>Viridiplantae</taxon>
        <taxon>Streptophyta</taxon>
        <taxon>Embryophyta</taxon>
        <taxon>Tracheophyta</taxon>
        <taxon>Spermatophyta</taxon>
        <taxon>Magnoliopsida</taxon>
        <taxon>Liliopsida</taxon>
        <taxon>Poales</taxon>
        <taxon>Poaceae</taxon>
        <taxon>BOP clade</taxon>
        <taxon>Pooideae</taxon>
        <taxon>Triticodae</taxon>
        <taxon>Triticeae</taxon>
        <taxon>Triticinae</taxon>
        <taxon>Aegilops</taxon>
    </lineage>
</organism>
<dbReference type="InterPro" id="IPR004158">
    <property type="entry name" value="DUF247_pln"/>
</dbReference>
<feature type="signal peptide" evidence="3">
    <location>
        <begin position="1"/>
        <end position="19"/>
    </location>
</feature>
<keyword evidence="2" id="KW-0812">Transmembrane</keyword>